<organism evidence="2 3">
    <name type="scientific">Trichoderma arundinaceum</name>
    <dbReference type="NCBI Taxonomy" id="490622"/>
    <lineage>
        <taxon>Eukaryota</taxon>
        <taxon>Fungi</taxon>
        <taxon>Dikarya</taxon>
        <taxon>Ascomycota</taxon>
        <taxon>Pezizomycotina</taxon>
        <taxon>Sordariomycetes</taxon>
        <taxon>Hypocreomycetidae</taxon>
        <taxon>Hypocreales</taxon>
        <taxon>Hypocreaceae</taxon>
        <taxon>Trichoderma</taxon>
    </lineage>
</organism>
<feature type="compositionally biased region" description="Low complexity" evidence="1">
    <location>
        <begin position="448"/>
        <end position="460"/>
    </location>
</feature>
<dbReference type="Pfam" id="PF10791">
    <property type="entry name" value="F1F0-ATPsyn_F"/>
    <property type="match status" value="1"/>
</dbReference>
<gene>
    <name evidence="2" type="ORF">TARUN_8278</name>
</gene>
<feature type="region of interest" description="Disordered" evidence="1">
    <location>
        <begin position="290"/>
        <end position="506"/>
    </location>
</feature>
<feature type="compositionally biased region" description="Polar residues" evidence="1">
    <location>
        <begin position="780"/>
        <end position="806"/>
    </location>
</feature>
<feature type="compositionally biased region" description="Polar residues" evidence="1">
    <location>
        <begin position="331"/>
        <end position="342"/>
    </location>
</feature>
<dbReference type="GO" id="GO:0046933">
    <property type="term" value="F:proton-transporting ATP synthase activity, rotational mechanism"/>
    <property type="evidence" value="ECO:0007669"/>
    <property type="project" value="TreeGrafter"/>
</dbReference>
<keyword evidence="3" id="KW-1185">Reference proteome</keyword>
<evidence type="ECO:0000313" key="3">
    <source>
        <dbReference type="Proteomes" id="UP000266272"/>
    </source>
</evidence>
<feature type="compositionally biased region" description="Polar residues" evidence="1">
    <location>
        <begin position="233"/>
        <end position="250"/>
    </location>
</feature>
<reference evidence="2 3" key="1">
    <citation type="journal article" date="2018" name="PLoS Pathog.">
        <title>Evolution of structural diversity of trichothecenes, a family of toxins produced by plant pathogenic and entomopathogenic fungi.</title>
        <authorList>
            <person name="Proctor R.H."/>
            <person name="McCormick S.P."/>
            <person name="Kim H.S."/>
            <person name="Cardoza R.E."/>
            <person name="Stanley A.M."/>
            <person name="Lindo L."/>
            <person name="Kelly A."/>
            <person name="Brown D.W."/>
            <person name="Lee T."/>
            <person name="Vaughan M.M."/>
            <person name="Alexander N.J."/>
            <person name="Busman M."/>
            <person name="Gutierrez S."/>
        </authorList>
    </citation>
    <scope>NUCLEOTIDE SEQUENCE [LARGE SCALE GENOMIC DNA]</scope>
    <source>
        <strain evidence="2 3">IBT 40837</strain>
    </source>
</reference>
<proteinExistence type="predicted"/>
<evidence type="ECO:0000313" key="2">
    <source>
        <dbReference type="EMBL" id="RFU73988.1"/>
    </source>
</evidence>
<protein>
    <recommendedName>
        <fullName evidence="4">ATP synthase subunit f, mitochondrial</fullName>
    </recommendedName>
</protein>
<feature type="region of interest" description="Disordered" evidence="1">
    <location>
        <begin position="528"/>
        <end position="938"/>
    </location>
</feature>
<dbReference type="EMBL" id="PXOA01000586">
    <property type="protein sequence ID" value="RFU73988.1"/>
    <property type="molecule type" value="Genomic_DNA"/>
</dbReference>
<dbReference type="OrthoDB" id="5416983at2759"/>
<feature type="region of interest" description="Disordered" evidence="1">
    <location>
        <begin position="971"/>
        <end position="1124"/>
    </location>
</feature>
<feature type="compositionally biased region" description="Low complexity" evidence="1">
    <location>
        <begin position="1382"/>
        <end position="1392"/>
    </location>
</feature>
<feature type="compositionally biased region" description="Basic residues" evidence="1">
    <location>
        <begin position="1326"/>
        <end position="1338"/>
    </location>
</feature>
<dbReference type="PANTHER" id="PTHR28161">
    <property type="entry name" value="ATP SYNTHASE SUBUNIT F, MITOCHONDRIAL"/>
    <property type="match status" value="1"/>
</dbReference>
<name>A0A395ND08_TRIAR</name>
<feature type="region of interest" description="Disordered" evidence="1">
    <location>
        <begin position="203"/>
        <end position="272"/>
    </location>
</feature>
<feature type="region of interest" description="Disordered" evidence="1">
    <location>
        <begin position="1321"/>
        <end position="1399"/>
    </location>
</feature>
<sequence>MSYVTRRALSTLIPPKIASPKAIGAAPDALRMQRVVSFYEKLPRGAAPEIKGKGLLGRYQAKYFGKNPSAQPIVHALLFLIGIGYAQNYYFHLRACSFENQVAFHITITIPDTSQPNLSIPVTDLTTPSIDTDPHCEAPGREDFAPKPPLYLPPPSSPILRYCQLVRSPAIQHPPSSSFSSSLVDTTLRPRFCVLFKANKHATDSQHGELVPPAVNGGSPLPEDIENKRITSVEDQINSADVSVSGGSDTEASRAKDGDKGQGRAGASTKKPATFKAVSVNKTFLASKANPNVSSKASDKPAAGSSTPPTGSATLSISRPRLVAKSGSGTGNSTPRFSSLSNGGKPAAAPDPSAVWNKNRPTPAPEPKKFTDEELKKYGIHMASRLNEDDTQGQNKWADIDDDDDDWAPEAITWGDGTKTTLPHPEESSARAAERAPDLTKSEMQDKPSSPAPSATTSTAVPKSGGLPSGKGLVLKSAAQEKPVLIAKPPAPPAPAKSPWATLPPVKKASPGIVELAYPPRGALKESSFATNMAPPHSRDIVADDYSRTTWRDRSSYGNKELFNSRSGRYEPVPDRRPSMRSDSQTRPSLLQRMPPSEHPAEPSPAFQTSRTAQEGPFGRRRGSSNVSGGSGSYLQRINKDGSIPPPPEFLGIRRGSLTGSVIESPVSPVMSQGQPRHQPLHDINSWPSPGTTYAAPHQGNPPQEINTGPAPHQLEDDIEYQKKLMREGVELARKRRQEEEAREEAARRERIQKKLEALGPPPEKKAEVKDAAKDRGAKPTSNQQPASGEQTKTPSVNANHPNQADSGIAEAAVAAAPHIEKPGFTPKETSPTSVVPPGPTNRRPSHSQDSEPAPVWGSSGPRPEQFSPWVARTPRNVWSSPDSDTGLGNGTFNPNLGRISGASAQPPSNNNAPAPIAPPATAQSSSHNRNQVPAPIGSRATRYAGLGTDLANKWVTAVAENDKRISAAKLAERAGRDRQLAERGVTAEDAQPVIKDTWRPVHIPGDGTRRAISSSEPLPNAADPWKASRDDPSKGTGDSITGGQPAVVGNGGNGSVLPPNGPTATPQSRPSRFFPARDIRTEAGMAEPMRPSSPSPPPPTMEGHPVYEGDITRPHVSLPRPQPVVKLPPAMVAAQASQTKPSNPWANRASVREISRAPMPHGLSARRVSETSQENWQDRINNLLNGGKTSPPKHMGIDPASRSALDHTTNQTSTTVSLPVVTLRHSAESSQSLTSKPMAEECFEEQEMGSLPQIRLPHKAPEAAWQPAASIKPMPKRFFVQPTVIEPYYFAAEAAGGGNAVRIYFPGMSEPKVATLPISAARGGRGTHRPSSRHRGGGHGPRSGGGGGSSSKREFSNTYGDSTNSSSSSRGGRGGYRSRGSDSWSRYSQSREQGSLPA</sequence>
<feature type="compositionally biased region" description="Low complexity" evidence="1">
    <location>
        <begin position="901"/>
        <end position="927"/>
    </location>
</feature>
<evidence type="ECO:0000256" key="1">
    <source>
        <dbReference type="SAM" id="MobiDB-lite"/>
    </source>
</evidence>
<comment type="caution">
    <text evidence="2">The sequence shown here is derived from an EMBL/GenBank/DDBJ whole genome shotgun (WGS) entry which is preliminary data.</text>
</comment>
<dbReference type="STRING" id="490622.A0A395ND08"/>
<feature type="compositionally biased region" description="Basic and acidic residues" evidence="1">
    <location>
        <begin position="251"/>
        <end position="262"/>
    </location>
</feature>
<feature type="compositionally biased region" description="Basic and acidic residues" evidence="1">
    <location>
        <begin position="424"/>
        <end position="446"/>
    </location>
</feature>
<feature type="region of interest" description="Disordered" evidence="1">
    <location>
        <begin position="1156"/>
        <end position="1175"/>
    </location>
</feature>
<feature type="compositionally biased region" description="Basic and acidic residues" evidence="1">
    <location>
        <begin position="366"/>
        <end position="377"/>
    </location>
</feature>
<dbReference type="PANTHER" id="PTHR28161:SF1">
    <property type="entry name" value="ATP SYNTHASE SUBUNIT F, MITOCHONDRIAL"/>
    <property type="match status" value="1"/>
</dbReference>
<feature type="compositionally biased region" description="Basic and acidic residues" evidence="1">
    <location>
        <begin position="537"/>
        <end position="555"/>
    </location>
</feature>
<feature type="compositionally biased region" description="Low complexity" evidence="1">
    <location>
        <begin position="1357"/>
        <end position="1371"/>
    </location>
</feature>
<feature type="compositionally biased region" description="Basic and acidic residues" evidence="1">
    <location>
        <begin position="971"/>
        <end position="982"/>
    </location>
</feature>
<dbReference type="InterPro" id="IPR019727">
    <property type="entry name" value="ATP_synth_F0_fsu_mt_fun"/>
</dbReference>
<feature type="compositionally biased region" description="Polar residues" evidence="1">
    <location>
        <begin position="556"/>
        <end position="567"/>
    </location>
</feature>
<feature type="compositionally biased region" description="Polar residues" evidence="1">
    <location>
        <begin position="304"/>
        <end position="317"/>
    </location>
</feature>
<accession>A0A395ND08</accession>
<feature type="compositionally biased region" description="Basic and acidic residues" evidence="1">
    <location>
        <begin position="568"/>
        <end position="580"/>
    </location>
</feature>
<dbReference type="Proteomes" id="UP000266272">
    <property type="component" value="Unassembled WGS sequence"/>
</dbReference>
<evidence type="ECO:0008006" key="4">
    <source>
        <dbReference type="Google" id="ProtNLM"/>
    </source>
</evidence>
<feature type="compositionally biased region" description="Gly residues" evidence="1">
    <location>
        <begin position="1339"/>
        <end position="1350"/>
    </location>
</feature>
<feature type="compositionally biased region" description="Pro residues" evidence="1">
    <location>
        <begin position="1092"/>
        <end position="1101"/>
    </location>
</feature>
<feature type="compositionally biased region" description="Basic and acidic residues" evidence="1">
    <location>
        <begin position="714"/>
        <end position="778"/>
    </location>
</feature>